<name>A0A284RQ57_ARMOS</name>
<gene>
    <name evidence="2" type="ORF">ARMOST_14302</name>
</gene>
<dbReference type="EMBL" id="FUEG01000013">
    <property type="protein sequence ID" value="SJL10907.1"/>
    <property type="molecule type" value="Genomic_DNA"/>
</dbReference>
<proteinExistence type="predicted"/>
<accession>A0A284RQ57</accession>
<evidence type="ECO:0000313" key="2">
    <source>
        <dbReference type="EMBL" id="SJL10907.1"/>
    </source>
</evidence>
<dbReference type="OMA" id="TISPMIP"/>
<sequence>MSASSPNMLVYTTGAMVLDDFPRPKVTFLPPVNSNITVMGGAPLKVGYPSKIANESLGGFFAVMCARCSDSGGAERTCFQIIRNRHEVNILGPPLLNNKRDGYSIQLELIETLLDTLPFDDINQATLYITGDGRTRLIPHVFTISPMIPFICGVRCVEDSELQVTSWICIGWKVALLDGIPVEVDYAYDFDSTENIRHRVEAMRQLLPLDLTTPLQALLVSAGCIYGVVAQIEEGTRAMTFSDRTLVYSAFAKLQKHHIYLSDACEYEPDDLVIVGDKVRFVRGFTGNWMDIAFIFDPNIHGQETLADSRKIHWEVAEKLFEKTIPGTELGFMWASPDFTELPKEAFNILNIVSSPEKPLDMLAFLVSTMSSSDNITSLSKKKRLKGSSSQTAPASRSVAASLSSFDDTCHSSLSEEPLDSSIASDRPLSLSKRSSTARRSVFLYNHGSSSPAVLPYSARLRGAPSIRSPPIHSFMPLPPDDSDVTGVQSSHGWLEEVP</sequence>
<organism evidence="2 3">
    <name type="scientific">Armillaria ostoyae</name>
    <name type="common">Armillaria root rot fungus</name>
    <dbReference type="NCBI Taxonomy" id="47428"/>
    <lineage>
        <taxon>Eukaryota</taxon>
        <taxon>Fungi</taxon>
        <taxon>Dikarya</taxon>
        <taxon>Basidiomycota</taxon>
        <taxon>Agaricomycotina</taxon>
        <taxon>Agaricomycetes</taxon>
        <taxon>Agaricomycetidae</taxon>
        <taxon>Agaricales</taxon>
        <taxon>Marasmiineae</taxon>
        <taxon>Physalacriaceae</taxon>
        <taxon>Armillaria</taxon>
    </lineage>
</organism>
<feature type="region of interest" description="Disordered" evidence="1">
    <location>
        <begin position="472"/>
        <end position="499"/>
    </location>
</feature>
<reference evidence="3" key="1">
    <citation type="journal article" date="2017" name="Nat. Ecol. Evol.">
        <title>Genome expansion and lineage-specific genetic innovations in the forest pathogenic fungi Armillaria.</title>
        <authorList>
            <person name="Sipos G."/>
            <person name="Prasanna A.N."/>
            <person name="Walter M.C."/>
            <person name="O'Connor E."/>
            <person name="Balint B."/>
            <person name="Krizsan K."/>
            <person name="Kiss B."/>
            <person name="Hess J."/>
            <person name="Varga T."/>
            <person name="Slot J."/>
            <person name="Riley R."/>
            <person name="Boka B."/>
            <person name="Rigling D."/>
            <person name="Barry K."/>
            <person name="Lee J."/>
            <person name="Mihaltcheva S."/>
            <person name="LaButti K."/>
            <person name="Lipzen A."/>
            <person name="Waldron R."/>
            <person name="Moloney N.M."/>
            <person name="Sperisen C."/>
            <person name="Kredics L."/>
            <person name="Vagvoelgyi C."/>
            <person name="Patrignani A."/>
            <person name="Fitzpatrick D."/>
            <person name="Nagy I."/>
            <person name="Doyle S."/>
            <person name="Anderson J.B."/>
            <person name="Grigoriev I.V."/>
            <person name="Gueldener U."/>
            <person name="Muensterkoetter M."/>
            <person name="Nagy L.G."/>
        </authorList>
    </citation>
    <scope>NUCLEOTIDE SEQUENCE [LARGE SCALE GENOMIC DNA]</scope>
    <source>
        <strain evidence="3">C18/9</strain>
    </source>
</reference>
<dbReference type="OrthoDB" id="2874131at2759"/>
<dbReference type="Proteomes" id="UP000219338">
    <property type="component" value="Unassembled WGS sequence"/>
</dbReference>
<evidence type="ECO:0000256" key="1">
    <source>
        <dbReference type="SAM" id="MobiDB-lite"/>
    </source>
</evidence>
<dbReference type="AlphaFoldDB" id="A0A284RQ57"/>
<protein>
    <submittedName>
        <fullName evidence="2">Uncharacterized protein</fullName>
    </submittedName>
</protein>
<feature type="region of interest" description="Disordered" evidence="1">
    <location>
        <begin position="378"/>
        <end position="398"/>
    </location>
</feature>
<keyword evidence="3" id="KW-1185">Reference proteome</keyword>
<evidence type="ECO:0000313" key="3">
    <source>
        <dbReference type="Proteomes" id="UP000219338"/>
    </source>
</evidence>